<reference evidence="2" key="1">
    <citation type="submission" date="2020-11" db="EMBL/GenBank/DDBJ databases">
        <authorList>
            <person name="Tran Van P."/>
        </authorList>
    </citation>
    <scope>NUCLEOTIDE SEQUENCE</scope>
</reference>
<name>A0A7R9JJS0_TIMCA</name>
<feature type="region of interest" description="Disordered" evidence="1">
    <location>
        <begin position="1"/>
        <end position="29"/>
    </location>
</feature>
<dbReference type="EMBL" id="OE201916">
    <property type="protein sequence ID" value="CAD7580583.1"/>
    <property type="molecule type" value="Genomic_DNA"/>
</dbReference>
<feature type="compositionally biased region" description="Basic and acidic residues" evidence="1">
    <location>
        <begin position="20"/>
        <end position="29"/>
    </location>
</feature>
<evidence type="ECO:0000313" key="2">
    <source>
        <dbReference type="EMBL" id="CAD7580583.1"/>
    </source>
</evidence>
<organism evidence="2">
    <name type="scientific">Timema californicum</name>
    <name type="common">California timema</name>
    <name type="synonym">Walking stick</name>
    <dbReference type="NCBI Taxonomy" id="61474"/>
    <lineage>
        <taxon>Eukaryota</taxon>
        <taxon>Metazoa</taxon>
        <taxon>Ecdysozoa</taxon>
        <taxon>Arthropoda</taxon>
        <taxon>Hexapoda</taxon>
        <taxon>Insecta</taxon>
        <taxon>Pterygota</taxon>
        <taxon>Neoptera</taxon>
        <taxon>Polyneoptera</taxon>
        <taxon>Phasmatodea</taxon>
        <taxon>Timematodea</taxon>
        <taxon>Timematoidea</taxon>
        <taxon>Timematidae</taxon>
        <taxon>Timema</taxon>
    </lineage>
</organism>
<evidence type="ECO:0000256" key="1">
    <source>
        <dbReference type="SAM" id="MobiDB-lite"/>
    </source>
</evidence>
<gene>
    <name evidence="2" type="ORF">TCMB3V08_LOCUS13116</name>
</gene>
<dbReference type="AlphaFoldDB" id="A0A7R9JJS0"/>
<accession>A0A7R9JJS0</accession>
<protein>
    <submittedName>
        <fullName evidence="2">(California timema) hypothetical protein</fullName>
    </submittedName>
</protein>
<sequence>MKNGLDSTSGRKHGNGGTRKTVDQNYRRWPIDNHKLNQILNKINF</sequence>
<proteinExistence type="predicted"/>